<evidence type="ECO:0000256" key="1">
    <source>
        <dbReference type="ARBA" id="ARBA00023015"/>
    </source>
</evidence>
<keyword evidence="2" id="KW-0238">DNA-binding</keyword>
<dbReference type="GO" id="GO:0003700">
    <property type="term" value="F:DNA-binding transcription factor activity"/>
    <property type="evidence" value="ECO:0007669"/>
    <property type="project" value="TreeGrafter"/>
</dbReference>
<evidence type="ECO:0000259" key="4">
    <source>
        <dbReference type="PROSITE" id="PS50932"/>
    </source>
</evidence>
<keyword evidence="3" id="KW-0804">Transcription</keyword>
<dbReference type="InterPro" id="IPR000843">
    <property type="entry name" value="HTH_LacI"/>
</dbReference>
<dbReference type="SUPFAM" id="SSF53822">
    <property type="entry name" value="Periplasmic binding protein-like I"/>
    <property type="match status" value="1"/>
</dbReference>
<comment type="caution">
    <text evidence="5">The sequence shown here is derived from an EMBL/GenBank/DDBJ whole genome shotgun (WGS) entry which is preliminary data.</text>
</comment>
<gene>
    <name evidence="5" type="primary">lacI_5</name>
    <name evidence="5" type="ORF">Cpa01nite_20630</name>
</gene>
<name>A0A919PDN3_9CELL</name>
<dbReference type="SMART" id="SM00354">
    <property type="entry name" value="HTH_LACI"/>
    <property type="match status" value="1"/>
</dbReference>
<reference evidence="5" key="1">
    <citation type="submission" date="2021-01" db="EMBL/GenBank/DDBJ databases">
        <title>Whole genome shotgun sequence of Cellulomonas pakistanensis NBRC 110800.</title>
        <authorList>
            <person name="Komaki H."/>
            <person name="Tamura T."/>
        </authorList>
    </citation>
    <scope>NUCLEOTIDE SEQUENCE</scope>
    <source>
        <strain evidence="5">NBRC 110800</strain>
    </source>
</reference>
<feature type="domain" description="HTH lacI-type" evidence="4">
    <location>
        <begin position="18"/>
        <end position="67"/>
    </location>
</feature>
<protein>
    <submittedName>
        <fullName evidence="5">LacI family transcriptional regulator</fullName>
    </submittedName>
</protein>
<dbReference type="InterPro" id="IPR028082">
    <property type="entry name" value="Peripla_BP_I"/>
</dbReference>
<dbReference type="Gene3D" id="3.40.50.2300">
    <property type="match status" value="2"/>
</dbReference>
<dbReference type="GO" id="GO:0000976">
    <property type="term" value="F:transcription cis-regulatory region binding"/>
    <property type="evidence" value="ECO:0007669"/>
    <property type="project" value="TreeGrafter"/>
</dbReference>
<dbReference type="CDD" id="cd01392">
    <property type="entry name" value="HTH_LacI"/>
    <property type="match status" value="1"/>
</dbReference>
<evidence type="ECO:0000313" key="6">
    <source>
        <dbReference type="Proteomes" id="UP000642125"/>
    </source>
</evidence>
<dbReference type="PANTHER" id="PTHR30146:SF153">
    <property type="entry name" value="LACTOSE OPERON REPRESSOR"/>
    <property type="match status" value="1"/>
</dbReference>
<proteinExistence type="predicted"/>
<dbReference type="EMBL" id="BONO01000014">
    <property type="protein sequence ID" value="GIG36682.1"/>
    <property type="molecule type" value="Genomic_DNA"/>
</dbReference>
<accession>A0A919PDN3</accession>
<keyword evidence="6" id="KW-1185">Reference proteome</keyword>
<dbReference type="Gene3D" id="1.10.260.40">
    <property type="entry name" value="lambda repressor-like DNA-binding domains"/>
    <property type="match status" value="1"/>
</dbReference>
<dbReference type="RefSeq" id="WP_203668702.1">
    <property type="nucleotide sequence ID" value="NZ_BONO01000014.1"/>
</dbReference>
<dbReference type="SUPFAM" id="SSF47413">
    <property type="entry name" value="lambda repressor-like DNA-binding domains"/>
    <property type="match status" value="1"/>
</dbReference>
<evidence type="ECO:0000256" key="2">
    <source>
        <dbReference type="ARBA" id="ARBA00023125"/>
    </source>
</evidence>
<dbReference type="PANTHER" id="PTHR30146">
    <property type="entry name" value="LACI-RELATED TRANSCRIPTIONAL REPRESSOR"/>
    <property type="match status" value="1"/>
</dbReference>
<dbReference type="PROSITE" id="PS50932">
    <property type="entry name" value="HTH_LACI_2"/>
    <property type="match status" value="1"/>
</dbReference>
<keyword evidence="1" id="KW-0805">Transcription regulation</keyword>
<dbReference type="InterPro" id="IPR010982">
    <property type="entry name" value="Lambda_DNA-bd_dom_sf"/>
</dbReference>
<evidence type="ECO:0000313" key="5">
    <source>
        <dbReference type="EMBL" id="GIG36682.1"/>
    </source>
</evidence>
<dbReference type="Pfam" id="PF00356">
    <property type="entry name" value="LacI"/>
    <property type="match status" value="1"/>
</dbReference>
<dbReference type="InterPro" id="IPR046335">
    <property type="entry name" value="LacI/GalR-like_sensor"/>
</dbReference>
<organism evidence="5 6">
    <name type="scientific">Cellulomonas pakistanensis</name>
    <dbReference type="NCBI Taxonomy" id="992287"/>
    <lineage>
        <taxon>Bacteria</taxon>
        <taxon>Bacillati</taxon>
        <taxon>Actinomycetota</taxon>
        <taxon>Actinomycetes</taxon>
        <taxon>Micrococcales</taxon>
        <taxon>Cellulomonadaceae</taxon>
        <taxon>Cellulomonas</taxon>
    </lineage>
</organism>
<dbReference type="Proteomes" id="UP000642125">
    <property type="component" value="Unassembled WGS sequence"/>
</dbReference>
<dbReference type="Pfam" id="PF13377">
    <property type="entry name" value="Peripla_BP_3"/>
    <property type="match status" value="1"/>
</dbReference>
<evidence type="ECO:0000256" key="3">
    <source>
        <dbReference type="ARBA" id="ARBA00023163"/>
    </source>
</evidence>
<sequence length="343" mass="35413">MDAEQPVSAGPQQPLAVVAAEAGVSVPTVSKVLNSRPDVAAATRERVTAVLARHGYAVRPSGSRRTGFVDLRVVDLDSTWAEAVVRGAARAAARLGADLVVTVDSDPGSGSGGTWVRHALRRGTDGLVSVVGVPDEGARTDLARAGVPLVVVDPRTRPDPELLAVAATNFRGGLDATAHLVGLGHRRVATITGPQDQDNAVARLAGYRTALIQAGLAVDEGLVRGGAYGVDAGFRAAEVLLRADDPPTAVFAASDDTAIGVLRAAREYGVRVPEDLSVVGFDDQPVAAWLDPALTTVRQPLDEMGDAAVTLVHRAREGGGAHAHLELATRLVVRASTAPPPRG</sequence>
<dbReference type="AlphaFoldDB" id="A0A919PDN3"/>